<dbReference type="EMBL" id="LDAU01000214">
    <property type="protein sequence ID" value="KRW99369.1"/>
    <property type="molecule type" value="Genomic_DNA"/>
</dbReference>
<reference evidence="2 3" key="1">
    <citation type="journal article" date="2015" name="Sci. Rep.">
        <title>Genome of the facultative scuticociliatosis pathogen Pseudocohnilembus persalinus provides insight into its virulence through horizontal gene transfer.</title>
        <authorList>
            <person name="Xiong J."/>
            <person name="Wang G."/>
            <person name="Cheng J."/>
            <person name="Tian M."/>
            <person name="Pan X."/>
            <person name="Warren A."/>
            <person name="Jiang C."/>
            <person name="Yuan D."/>
            <person name="Miao W."/>
        </authorList>
    </citation>
    <scope>NUCLEOTIDE SEQUENCE [LARGE SCALE GENOMIC DNA]</scope>
    <source>
        <strain evidence="2">36N120E</strain>
    </source>
</reference>
<gene>
    <name evidence="2" type="ORF">PPERSA_02481</name>
</gene>
<evidence type="ECO:0000313" key="2">
    <source>
        <dbReference type="EMBL" id="KRW99369.1"/>
    </source>
</evidence>
<accession>A0A0V0QAW6</accession>
<evidence type="ECO:0000256" key="1">
    <source>
        <dbReference type="PROSITE-ProRule" id="PRU00023"/>
    </source>
</evidence>
<protein>
    <submittedName>
        <fullName evidence="2">Ankyrin repeat-containing domain</fullName>
    </submittedName>
</protein>
<evidence type="ECO:0000313" key="3">
    <source>
        <dbReference type="Proteomes" id="UP000054937"/>
    </source>
</evidence>
<dbReference type="Gene3D" id="1.25.40.20">
    <property type="entry name" value="Ankyrin repeat-containing domain"/>
    <property type="match status" value="1"/>
</dbReference>
<organism evidence="2 3">
    <name type="scientific">Pseudocohnilembus persalinus</name>
    <name type="common">Ciliate</name>
    <dbReference type="NCBI Taxonomy" id="266149"/>
    <lineage>
        <taxon>Eukaryota</taxon>
        <taxon>Sar</taxon>
        <taxon>Alveolata</taxon>
        <taxon>Ciliophora</taxon>
        <taxon>Intramacronucleata</taxon>
        <taxon>Oligohymenophorea</taxon>
        <taxon>Scuticociliatia</taxon>
        <taxon>Philasterida</taxon>
        <taxon>Pseudocohnilembidae</taxon>
        <taxon>Pseudocohnilembus</taxon>
    </lineage>
</organism>
<feature type="repeat" description="ANK" evidence="1">
    <location>
        <begin position="181"/>
        <end position="214"/>
    </location>
</feature>
<dbReference type="AlphaFoldDB" id="A0A0V0QAW6"/>
<dbReference type="Proteomes" id="UP000054937">
    <property type="component" value="Unassembled WGS sequence"/>
</dbReference>
<dbReference type="InterPro" id="IPR002110">
    <property type="entry name" value="Ankyrin_rpt"/>
</dbReference>
<proteinExistence type="predicted"/>
<dbReference type="InterPro" id="IPR036770">
    <property type="entry name" value="Ankyrin_rpt-contain_sf"/>
</dbReference>
<dbReference type="InParanoid" id="A0A0V0QAW6"/>
<dbReference type="Pfam" id="PF12796">
    <property type="entry name" value="Ank_2"/>
    <property type="match status" value="1"/>
</dbReference>
<dbReference type="OrthoDB" id="10264606at2759"/>
<keyword evidence="3" id="KW-1185">Reference proteome</keyword>
<comment type="caution">
    <text evidence="2">The sequence shown here is derived from an EMBL/GenBank/DDBJ whole genome shotgun (WGS) entry which is preliminary data.</text>
</comment>
<name>A0A0V0QAW6_PSEPJ</name>
<dbReference type="SUPFAM" id="SSF48403">
    <property type="entry name" value="Ankyrin repeat"/>
    <property type="match status" value="1"/>
</dbReference>
<sequence length="254" mass="29657">MSQNDIVQGNIHVNLPTKEQLEQQKKQYEQEQGDQQVVDRKFSTFQNLKELDECLEWLHKQRKISFDCFEQITKIGNQITKLAKEESLNKLDELLEENIEYVDYLTPYIDDAFDQVLTLRFDNVIKFFLERGYDISKGYSECLITLTKTARLLKMCPPTQTLELLLQYGADINQIEQIHGKWRTALHLAAKYGLFEFVVTLVNFKGCEINPVDGKKMTPLGYAKQKIDQGKQYKKIVAFLEDRGGVVDWKNSFR</sequence>
<keyword evidence="1" id="KW-0040">ANK repeat</keyword>
<dbReference type="OMA" id="NQNAGMI"/>
<dbReference type="PROSITE" id="PS50088">
    <property type="entry name" value="ANK_REPEAT"/>
    <property type="match status" value="1"/>
</dbReference>